<accession>A0AAE7B1Q8</accession>
<feature type="domain" description="HipA-like C-terminal" evidence="4">
    <location>
        <begin position="139"/>
        <end position="355"/>
    </location>
</feature>
<evidence type="ECO:0000256" key="2">
    <source>
        <dbReference type="ARBA" id="ARBA00022679"/>
    </source>
</evidence>
<dbReference type="InterPro" id="IPR017508">
    <property type="entry name" value="HipA_N1"/>
</dbReference>
<sequence length="398" mass="47069">MEKIYVNIDNTNVGELFFEKDKNQYGFNYLTNYKPISLIMPYKSSSYIWKYKLHPIFDMNMPEGYLFELFKNYLTKEYGYIDDFLVFSHICSNIQSRLTYKSEFEKKEFFSFDLDEVLQNDTQETFYKIVTTFLDKNAISGIQPKSLAILEDKESLISKEYIIKTWADEYPQLALNEYFCLKAIEKTNVKIPNVKVSKNSKFLLVERFNYDKQTDSFLGFEEILCLLGKNKDEKYSGSYEQISKVIYSVSTQKLEDMKSFYKLIIMNYLLKNGDAHLKNFGILYNSDFSKIYFAPAYDVVNTVVYFHKDRPALSMFGKKVWFGKKELVKFGIQSCYLNQNEANEIYELCIKALKSSIFELEEYLKSDKNFEEIGTKMLNIWKLSLDEKTYKEIPNEII</sequence>
<gene>
    <name evidence="6" type="ORF">AAQM_1118</name>
</gene>
<keyword evidence="3" id="KW-0418">Kinase</keyword>
<dbReference type="KEGG" id="aaqi:AAQM_1118"/>
<name>A0AAE7B1Q8_9BACT</name>
<dbReference type="GO" id="GO:0004674">
    <property type="term" value="F:protein serine/threonine kinase activity"/>
    <property type="evidence" value="ECO:0007669"/>
    <property type="project" value="TreeGrafter"/>
</dbReference>
<dbReference type="RefSeq" id="WP_129095084.1">
    <property type="nucleotide sequence ID" value="NZ_CBCSAE010000002.1"/>
</dbReference>
<dbReference type="Gene3D" id="1.10.1070.20">
    <property type="match status" value="1"/>
</dbReference>
<feature type="domain" description="HipA N-terminal subdomain 1" evidence="5">
    <location>
        <begin position="6"/>
        <end position="88"/>
    </location>
</feature>
<dbReference type="InterPro" id="IPR052028">
    <property type="entry name" value="HipA_Ser/Thr_kinase"/>
</dbReference>
<evidence type="ECO:0000259" key="4">
    <source>
        <dbReference type="Pfam" id="PF07804"/>
    </source>
</evidence>
<dbReference type="EMBL" id="CP030944">
    <property type="protein sequence ID" value="QKE25873.1"/>
    <property type="molecule type" value="Genomic_DNA"/>
</dbReference>
<dbReference type="Pfam" id="PF07804">
    <property type="entry name" value="HipA_C"/>
    <property type="match status" value="1"/>
</dbReference>
<evidence type="ECO:0000259" key="5">
    <source>
        <dbReference type="Pfam" id="PF13657"/>
    </source>
</evidence>
<dbReference type="AlphaFoldDB" id="A0AAE7B1Q8"/>
<comment type="similarity">
    <text evidence="1">Belongs to the HipA Ser/Thr kinase family.</text>
</comment>
<evidence type="ECO:0000313" key="7">
    <source>
        <dbReference type="Proteomes" id="UP000502065"/>
    </source>
</evidence>
<keyword evidence="2" id="KW-0808">Transferase</keyword>
<dbReference type="GO" id="GO:0005829">
    <property type="term" value="C:cytosol"/>
    <property type="evidence" value="ECO:0007669"/>
    <property type="project" value="TreeGrafter"/>
</dbReference>
<dbReference type="PANTHER" id="PTHR37419">
    <property type="entry name" value="SERINE/THREONINE-PROTEIN KINASE TOXIN HIPA"/>
    <property type="match status" value="1"/>
</dbReference>
<evidence type="ECO:0000256" key="3">
    <source>
        <dbReference type="ARBA" id="ARBA00022777"/>
    </source>
</evidence>
<dbReference type="InterPro" id="IPR012893">
    <property type="entry name" value="HipA-like_C"/>
</dbReference>
<dbReference type="Pfam" id="PF13657">
    <property type="entry name" value="Couple_hipA"/>
    <property type="match status" value="1"/>
</dbReference>
<proteinExistence type="inferred from homology"/>
<keyword evidence="7" id="KW-1185">Reference proteome</keyword>
<reference evidence="6 7" key="1">
    <citation type="submission" date="2018-07" db="EMBL/GenBank/DDBJ databases">
        <title>Identification of phenol metabolism pathways in Arcobacter.</title>
        <authorList>
            <person name="Miller W.G."/>
            <person name="Yee E."/>
            <person name="Bono J.L."/>
        </authorList>
    </citation>
    <scope>NUCLEOTIDE SEQUENCE [LARGE SCALE GENOMIC DNA]</scope>
    <source>
        <strain evidence="6 7">W63</strain>
    </source>
</reference>
<protein>
    <submittedName>
        <fullName evidence="6">Toxin-antitoxin system, toxin component, HipA family</fullName>
    </submittedName>
</protein>
<evidence type="ECO:0000256" key="1">
    <source>
        <dbReference type="ARBA" id="ARBA00010164"/>
    </source>
</evidence>
<organism evidence="6 7">
    <name type="scientific">Arcobacter aquimarinus</name>
    <dbReference type="NCBI Taxonomy" id="1315211"/>
    <lineage>
        <taxon>Bacteria</taxon>
        <taxon>Pseudomonadati</taxon>
        <taxon>Campylobacterota</taxon>
        <taxon>Epsilonproteobacteria</taxon>
        <taxon>Campylobacterales</taxon>
        <taxon>Arcobacteraceae</taxon>
        <taxon>Arcobacter</taxon>
    </lineage>
</organism>
<evidence type="ECO:0000313" key="6">
    <source>
        <dbReference type="EMBL" id="QKE25873.1"/>
    </source>
</evidence>
<dbReference type="PANTHER" id="PTHR37419:SF1">
    <property type="entry name" value="SERINE_THREONINE-PROTEIN KINASE TOXIN HIPA"/>
    <property type="match status" value="1"/>
</dbReference>
<dbReference type="Proteomes" id="UP000502065">
    <property type="component" value="Chromosome"/>
</dbReference>